<feature type="compositionally biased region" description="Low complexity" evidence="1">
    <location>
        <begin position="371"/>
        <end position="383"/>
    </location>
</feature>
<dbReference type="AlphaFoldDB" id="A0A6A4WA92"/>
<feature type="chain" id="PRO_5025566961" evidence="2">
    <location>
        <begin position="24"/>
        <end position="410"/>
    </location>
</feature>
<name>A0A6A4WA92_AMPAM</name>
<proteinExistence type="predicted"/>
<feature type="compositionally biased region" description="Low complexity" evidence="1">
    <location>
        <begin position="216"/>
        <end position="249"/>
    </location>
</feature>
<feature type="compositionally biased region" description="Low complexity" evidence="1">
    <location>
        <begin position="74"/>
        <end position="94"/>
    </location>
</feature>
<dbReference type="Proteomes" id="UP000440578">
    <property type="component" value="Unassembled WGS sequence"/>
</dbReference>
<feature type="region of interest" description="Disordered" evidence="1">
    <location>
        <begin position="197"/>
        <end position="258"/>
    </location>
</feature>
<evidence type="ECO:0000256" key="1">
    <source>
        <dbReference type="SAM" id="MobiDB-lite"/>
    </source>
</evidence>
<evidence type="ECO:0000313" key="3">
    <source>
        <dbReference type="EMBL" id="KAF0303465.1"/>
    </source>
</evidence>
<evidence type="ECO:0000313" key="4">
    <source>
        <dbReference type="Proteomes" id="UP000440578"/>
    </source>
</evidence>
<comment type="caution">
    <text evidence="3">The sequence shown here is derived from an EMBL/GenBank/DDBJ whole genome shotgun (WGS) entry which is preliminary data.</text>
</comment>
<feature type="compositionally biased region" description="Polar residues" evidence="1">
    <location>
        <begin position="117"/>
        <end position="133"/>
    </location>
</feature>
<accession>A0A6A4WA92</accession>
<feature type="compositionally biased region" description="Polar residues" evidence="1">
    <location>
        <begin position="399"/>
        <end position="410"/>
    </location>
</feature>
<feature type="region of interest" description="Disordered" evidence="1">
    <location>
        <begin position="319"/>
        <end position="410"/>
    </location>
</feature>
<gene>
    <name evidence="3" type="ORF">FJT64_024540</name>
</gene>
<feature type="signal peptide" evidence="2">
    <location>
        <begin position="1"/>
        <end position="23"/>
    </location>
</feature>
<protein>
    <submittedName>
        <fullName evidence="3">Uncharacterized protein</fullName>
    </submittedName>
</protein>
<keyword evidence="4" id="KW-1185">Reference proteome</keyword>
<sequence length="410" mass="41200">MTRLIGGALLGWLLLTWPAAARAETTVTQQSSSAWGSVENGRPADRGTHTSHTTDVLPDGDDGGLGVRFGFGTPRQPARPTAQRPAQGPAQGPEPGLGAGGQAPAQSDPFQPGAVDPSQQPALGSHGGTQQPPVSGVNAVEEAYRSLLAQYPNFHINIGGGYPWAPFGQQPGSQGGFYTPWNTAQGTQTDLGVRGGFGSGAQDPAQQVPGVGGAAGFPTGAAGSGAPSQGAQPVPGATGPAVPGAGTPGLTNPVPVSPGVANPAFGSFGHTNPGLTGAGGAGGSFQAVNRPSYPFIQMPDINSFVNQLTQRALQNIARGMSPSLTPGVGQGQAGVNPTPGASGVQVRHDFNSVSSRPGQPSFQSQQASVNSASFQPSQFSPQARPSPVPSFPPFGGQRLPQQGATDNAWP</sequence>
<reference evidence="3 4" key="1">
    <citation type="submission" date="2019-07" db="EMBL/GenBank/DDBJ databases">
        <title>Draft genome assembly of a fouling barnacle, Amphibalanus amphitrite (Darwin, 1854): The first reference genome for Thecostraca.</title>
        <authorList>
            <person name="Kim W."/>
        </authorList>
    </citation>
    <scope>NUCLEOTIDE SEQUENCE [LARGE SCALE GENOMIC DNA]</scope>
    <source>
        <strain evidence="3">SNU_AA5</strain>
        <tissue evidence="3">Soma without cirri and trophi</tissue>
    </source>
</reference>
<organism evidence="3 4">
    <name type="scientific">Amphibalanus amphitrite</name>
    <name type="common">Striped barnacle</name>
    <name type="synonym">Balanus amphitrite</name>
    <dbReference type="NCBI Taxonomy" id="1232801"/>
    <lineage>
        <taxon>Eukaryota</taxon>
        <taxon>Metazoa</taxon>
        <taxon>Ecdysozoa</taxon>
        <taxon>Arthropoda</taxon>
        <taxon>Crustacea</taxon>
        <taxon>Multicrustacea</taxon>
        <taxon>Cirripedia</taxon>
        <taxon>Thoracica</taxon>
        <taxon>Thoracicalcarea</taxon>
        <taxon>Balanomorpha</taxon>
        <taxon>Balanoidea</taxon>
        <taxon>Balanidae</taxon>
        <taxon>Amphibalaninae</taxon>
        <taxon>Amphibalanus</taxon>
    </lineage>
</organism>
<keyword evidence="2" id="KW-0732">Signal</keyword>
<evidence type="ECO:0000256" key="2">
    <source>
        <dbReference type="SAM" id="SignalP"/>
    </source>
</evidence>
<dbReference type="EMBL" id="VIIS01000942">
    <property type="protein sequence ID" value="KAF0303465.1"/>
    <property type="molecule type" value="Genomic_DNA"/>
</dbReference>
<feature type="compositionally biased region" description="Polar residues" evidence="1">
    <location>
        <begin position="351"/>
        <end position="370"/>
    </location>
</feature>
<feature type="region of interest" description="Disordered" evidence="1">
    <location>
        <begin position="27"/>
        <end position="135"/>
    </location>
</feature>